<dbReference type="AlphaFoldDB" id="A0A401IC96"/>
<organism evidence="1 2">
    <name type="scientific">Aphanothece sacrum FPU1</name>
    <dbReference type="NCBI Taxonomy" id="1920663"/>
    <lineage>
        <taxon>Bacteria</taxon>
        <taxon>Bacillati</taxon>
        <taxon>Cyanobacteriota</taxon>
        <taxon>Cyanophyceae</taxon>
        <taxon>Oscillatoriophycideae</taxon>
        <taxon>Chroococcales</taxon>
        <taxon>Aphanothecaceae</taxon>
        <taxon>Aphanothece</taxon>
    </lineage>
</organism>
<dbReference type="EMBL" id="BDQK01000001">
    <property type="protein sequence ID" value="GBF78908.1"/>
    <property type="molecule type" value="Genomic_DNA"/>
</dbReference>
<sequence>MIKTETLDMIADIIRFSGSKMNLLKTTTNILLGSPVVALSLLSSSQITLAQVHFGHHHMVVGRDSLEILMGDTNPYAGLPNPNYNRLSLLFPHPHEPPELSHFHGIGIYSYTGDVSSPTILNTNTNNQLPEIRFNLPPLPLVPGTGAFKGKMVSIKTEDNIFSDLTTKPVAHLASAADPLSPDYDPYIAGVYHTSNDRWNGLLGDDATIYWELVNITPGLKVADSNGQTLLSKVGDKTFIGKGDNFAFKPYFYAPKMSIDKNYSATLKFVDINEDNGRTPWLESGEFTINFQAESVPEPLTILGVGTALGFGSFFKRKLGQKKK</sequence>
<dbReference type="NCBIfam" id="TIGR04155">
    <property type="entry name" value="cyano_PEP"/>
    <property type="match status" value="1"/>
</dbReference>
<accession>A0A401IC96</accession>
<comment type="caution">
    <text evidence="1">The sequence shown here is derived from an EMBL/GenBank/DDBJ whole genome shotgun (WGS) entry which is preliminary data.</text>
</comment>
<gene>
    <name evidence="1" type="ORF">AsFPU1_0299</name>
</gene>
<dbReference type="InterPro" id="IPR013424">
    <property type="entry name" value="Ice-binding_C"/>
</dbReference>
<protein>
    <submittedName>
        <fullName evidence="1">Quinoprotein</fullName>
    </submittedName>
</protein>
<dbReference type="InterPro" id="IPR026374">
    <property type="entry name" value="Cyano_PEP"/>
</dbReference>
<name>A0A401IC96_APHSA</name>
<evidence type="ECO:0000313" key="2">
    <source>
        <dbReference type="Proteomes" id="UP000287247"/>
    </source>
</evidence>
<keyword evidence="2" id="KW-1185">Reference proteome</keyword>
<dbReference type="NCBIfam" id="TIGR02595">
    <property type="entry name" value="PEP_CTERM"/>
    <property type="match status" value="1"/>
</dbReference>
<proteinExistence type="predicted"/>
<dbReference type="NCBIfam" id="NF040463">
    <property type="entry name" value="all3515_fam"/>
    <property type="match status" value="1"/>
</dbReference>
<evidence type="ECO:0000313" key="1">
    <source>
        <dbReference type="EMBL" id="GBF78908.1"/>
    </source>
</evidence>
<reference evidence="2" key="1">
    <citation type="submission" date="2017-05" db="EMBL/GenBank/DDBJ databases">
        <title>Physiological properties and genetic analysis related to exopolysaccharide production of fresh-water unicellular cyanobacterium Aphanothece sacrum, Suizenji Nori, that has been cultured as a food source in Japan.</title>
        <authorList>
            <person name="Kanesaki Y."/>
            <person name="Yoshikawa S."/>
            <person name="Ohki K."/>
        </authorList>
    </citation>
    <scope>NUCLEOTIDE SEQUENCE [LARGE SCALE GENOMIC DNA]</scope>
    <source>
        <strain evidence="2">FPU1</strain>
    </source>
</reference>
<dbReference type="Proteomes" id="UP000287247">
    <property type="component" value="Unassembled WGS sequence"/>
</dbReference>